<evidence type="ECO:0000313" key="3">
    <source>
        <dbReference type="Proteomes" id="UP000735302"/>
    </source>
</evidence>
<accession>A0AAV4CUP6</accession>
<proteinExistence type="predicted"/>
<name>A0AAV4CUP6_9GAST</name>
<dbReference type="Proteomes" id="UP000735302">
    <property type="component" value="Unassembled WGS sequence"/>
</dbReference>
<sequence length="123" mass="14077">MTIQVDIIILMSYCPPPNRLRTSIRGRQEGRTMTRRRPPHSPVAPPPSSRALRPRCPWTAGAWREAWQGAWLESHRGRPNTTVPAATGRGEHLLPDSENILAKNRQFWPGDFVNLKQYPLKTF</sequence>
<dbReference type="AlphaFoldDB" id="A0AAV4CUP6"/>
<gene>
    <name evidence="2" type="ORF">PoB_006209900</name>
</gene>
<reference evidence="2 3" key="1">
    <citation type="journal article" date="2021" name="Elife">
        <title>Chloroplast acquisition without the gene transfer in kleptoplastic sea slugs, Plakobranchus ocellatus.</title>
        <authorList>
            <person name="Maeda T."/>
            <person name="Takahashi S."/>
            <person name="Yoshida T."/>
            <person name="Shimamura S."/>
            <person name="Takaki Y."/>
            <person name="Nagai Y."/>
            <person name="Toyoda A."/>
            <person name="Suzuki Y."/>
            <person name="Arimoto A."/>
            <person name="Ishii H."/>
            <person name="Satoh N."/>
            <person name="Nishiyama T."/>
            <person name="Hasebe M."/>
            <person name="Maruyama T."/>
            <person name="Minagawa J."/>
            <person name="Obokata J."/>
            <person name="Shigenobu S."/>
        </authorList>
    </citation>
    <scope>NUCLEOTIDE SEQUENCE [LARGE SCALE GENOMIC DNA]</scope>
</reference>
<dbReference type="EMBL" id="BLXT01006999">
    <property type="protein sequence ID" value="GFO35594.1"/>
    <property type="molecule type" value="Genomic_DNA"/>
</dbReference>
<evidence type="ECO:0000256" key="1">
    <source>
        <dbReference type="SAM" id="MobiDB-lite"/>
    </source>
</evidence>
<protein>
    <submittedName>
        <fullName evidence="2">Uncharacterized protein</fullName>
    </submittedName>
</protein>
<comment type="caution">
    <text evidence="2">The sequence shown here is derived from an EMBL/GenBank/DDBJ whole genome shotgun (WGS) entry which is preliminary data.</text>
</comment>
<evidence type="ECO:0000313" key="2">
    <source>
        <dbReference type="EMBL" id="GFO35594.1"/>
    </source>
</evidence>
<keyword evidence="3" id="KW-1185">Reference proteome</keyword>
<organism evidence="2 3">
    <name type="scientific">Plakobranchus ocellatus</name>
    <dbReference type="NCBI Taxonomy" id="259542"/>
    <lineage>
        <taxon>Eukaryota</taxon>
        <taxon>Metazoa</taxon>
        <taxon>Spiralia</taxon>
        <taxon>Lophotrochozoa</taxon>
        <taxon>Mollusca</taxon>
        <taxon>Gastropoda</taxon>
        <taxon>Heterobranchia</taxon>
        <taxon>Euthyneura</taxon>
        <taxon>Panpulmonata</taxon>
        <taxon>Sacoglossa</taxon>
        <taxon>Placobranchoidea</taxon>
        <taxon>Plakobranchidae</taxon>
        <taxon>Plakobranchus</taxon>
    </lineage>
</organism>
<feature type="region of interest" description="Disordered" evidence="1">
    <location>
        <begin position="20"/>
        <end position="54"/>
    </location>
</feature>